<keyword evidence="4" id="KW-1003">Cell membrane</keyword>
<reference evidence="17" key="1">
    <citation type="submission" date="2022-06" db="EMBL/GenBank/DDBJ databases">
        <authorList>
            <consortium name="SYNGENTA / RWTH Aachen University"/>
        </authorList>
    </citation>
    <scope>NUCLEOTIDE SEQUENCE</scope>
</reference>
<name>A0AAV0AS60_PHAPC</name>
<dbReference type="InterPro" id="IPR008427">
    <property type="entry name" value="Extracellular_membr_CFEM_dom"/>
</dbReference>
<evidence type="ECO:0000256" key="14">
    <source>
        <dbReference type="SAM" id="MobiDB-lite"/>
    </source>
</evidence>
<evidence type="ECO:0000313" key="18">
    <source>
        <dbReference type="Proteomes" id="UP001153365"/>
    </source>
</evidence>
<evidence type="ECO:0000256" key="9">
    <source>
        <dbReference type="ARBA" id="ARBA00023004"/>
    </source>
</evidence>
<evidence type="ECO:0000256" key="1">
    <source>
        <dbReference type="ARBA" id="ARBA00004609"/>
    </source>
</evidence>
<organism evidence="17 18">
    <name type="scientific">Phakopsora pachyrhizi</name>
    <name type="common">Asian soybean rust disease fungus</name>
    <dbReference type="NCBI Taxonomy" id="170000"/>
    <lineage>
        <taxon>Eukaryota</taxon>
        <taxon>Fungi</taxon>
        <taxon>Dikarya</taxon>
        <taxon>Basidiomycota</taxon>
        <taxon>Pucciniomycotina</taxon>
        <taxon>Pucciniomycetes</taxon>
        <taxon>Pucciniales</taxon>
        <taxon>Phakopsoraceae</taxon>
        <taxon>Phakopsora</taxon>
    </lineage>
</organism>
<dbReference type="PANTHER" id="PTHR37928">
    <property type="entry name" value="CFEM DOMAIN PROTEIN (AFU_ORTHOLOGUE AFUA_6G14090)"/>
    <property type="match status" value="1"/>
</dbReference>
<dbReference type="Pfam" id="PF05730">
    <property type="entry name" value="CFEM"/>
    <property type="match status" value="1"/>
</dbReference>
<evidence type="ECO:0000259" key="16">
    <source>
        <dbReference type="SMART" id="SM00747"/>
    </source>
</evidence>
<sequence length="199" mass="21146">MNKMGFINRSIAIVAVALSLTSPGSFLLANGEQPNDKILKILREFPSLPSCAQNCLKQAPTFTCSQTDVPCLCKSEPRTNNINDCGDKCQPAEKTALVDFAQKACKAVNSSFGSKNSADVPEKAAPTGAKESIASETTGVSSGVDGNVKSTLASKTETENLDGPGDNEDDTTPKASITSKKENLTTKNFRRRSNIKKIN</sequence>
<dbReference type="PANTHER" id="PTHR37928:SF2">
    <property type="entry name" value="GPI ANCHORED CFEM DOMAIN PROTEIN (AFU_ORTHOLOGUE AFUA_6G10580)"/>
    <property type="match status" value="1"/>
</dbReference>
<dbReference type="AlphaFoldDB" id="A0AAV0AS60"/>
<keyword evidence="13" id="KW-0449">Lipoprotein</keyword>
<feature type="signal peptide" evidence="15">
    <location>
        <begin position="1"/>
        <end position="26"/>
    </location>
</feature>
<evidence type="ECO:0000256" key="13">
    <source>
        <dbReference type="ARBA" id="ARBA00023288"/>
    </source>
</evidence>
<keyword evidence="12" id="KW-0325">Glycoprotein</keyword>
<feature type="region of interest" description="Disordered" evidence="14">
    <location>
        <begin position="111"/>
        <end position="199"/>
    </location>
</feature>
<feature type="chain" id="PRO_5043930984" evidence="15">
    <location>
        <begin position="27"/>
        <end position="199"/>
    </location>
</feature>
<keyword evidence="7" id="KW-0479">Metal-binding</keyword>
<accession>A0AAV0AS60</accession>
<evidence type="ECO:0000256" key="6">
    <source>
        <dbReference type="ARBA" id="ARBA00022617"/>
    </source>
</evidence>
<proteinExistence type="inferred from homology"/>
<evidence type="ECO:0000256" key="5">
    <source>
        <dbReference type="ARBA" id="ARBA00022525"/>
    </source>
</evidence>
<dbReference type="EMBL" id="CALTRL010001187">
    <property type="protein sequence ID" value="CAH7671445.1"/>
    <property type="molecule type" value="Genomic_DNA"/>
</dbReference>
<evidence type="ECO:0000256" key="11">
    <source>
        <dbReference type="ARBA" id="ARBA00023157"/>
    </source>
</evidence>
<dbReference type="Proteomes" id="UP001153365">
    <property type="component" value="Unassembled WGS sequence"/>
</dbReference>
<dbReference type="GO" id="GO:0046872">
    <property type="term" value="F:metal ion binding"/>
    <property type="evidence" value="ECO:0007669"/>
    <property type="project" value="UniProtKB-KW"/>
</dbReference>
<keyword evidence="9" id="KW-0408">Iron</keyword>
<evidence type="ECO:0000256" key="3">
    <source>
        <dbReference type="ARBA" id="ARBA00010031"/>
    </source>
</evidence>
<keyword evidence="11" id="KW-1015">Disulfide bond</keyword>
<comment type="subcellular location">
    <subcellularLocation>
        <location evidence="1">Cell membrane</location>
        <topology evidence="1">Lipid-anchor</topology>
        <topology evidence="1">GPI-anchor</topology>
    </subcellularLocation>
    <subcellularLocation>
        <location evidence="2">Secreted</location>
    </subcellularLocation>
</comment>
<dbReference type="SMART" id="SM00747">
    <property type="entry name" value="CFEM"/>
    <property type="match status" value="1"/>
</dbReference>
<feature type="domain" description="CFEM" evidence="16">
    <location>
        <begin position="44"/>
        <end position="106"/>
    </location>
</feature>
<evidence type="ECO:0000256" key="2">
    <source>
        <dbReference type="ARBA" id="ARBA00004613"/>
    </source>
</evidence>
<protein>
    <submittedName>
        <fullName evidence="17">Expressed protein</fullName>
    </submittedName>
</protein>
<keyword evidence="10" id="KW-0472">Membrane</keyword>
<evidence type="ECO:0000256" key="10">
    <source>
        <dbReference type="ARBA" id="ARBA00023136"/>
    </source>
</evidence>
<dbReference type="GO" id="GO:0005886">
    <property type="term" value="C:plasma membrane"/>
    <property type="evidence" value="ECO:0007669"/>
    <property type="project" value="UniProtKB-SubCell"/>
</dbReference>
<keyword evidence="18" id="KW-1185">Reference proteome</keyword>
<dbReference type="InterPro" id="IPR051735">
    <property type="entry name" value="CFEM_domain"/>
</dbReference>
<keyword evidence="5" id="KW-0964">Secreted</keyword>
<evidence type="ECO:0000313" key="17">
    <source>
        <dbReference type="EMBL" id="CAH7671445.1"/>
    </source>
</evidence>
<evidence type="ECO:0000256" key="4">
    <source>
        <dbReference type="ARBA" id="ARBA00022475"/>
    </source>
</evidence>
<evidence type="ECO:0000256" key="7">
    <source>
        <dbReference type="ARBA" id="ARBA00022723"/>
    </source>
</evidence>
<evidence type="ECO:0000256" key="12">
    <source>
        <dbReference type="ARBA" id="ARBA00023180"/>
    </source>
</evidence>
<keyword evidence="6" id="KW-0349">Heme</keyword>
<gene>
    <name evidence="17" type="ORF">PPACK8108_LOCUS6218</name>
</gene>
<dbReference type="GO" id="GO:0005576">
    <property type="term" value="C:extracellular region"/>
    <property type="evidence" value="ECO:0007669"/>
    <property type="project" value="UniProtKB-SubCell"/>
</dbReference>
<keyword evidence="8 15" id="KW-0732">Signal</keyword>
<evidence type="ECO:0000256" key="8">
    <source>
        <dbReference type="ARBA" id="ARBA00022729"/>
    </source>
</evidence>
<comment type="similarity">
    <text evidence="3">Belongs to the RBT5 family.</text>
</comment>
<evidence type="ECO:0000256" key="15">
    <source>
        <dbReference type="SAM" id="SignalP"/>
    </source>
</evidence>
<feature type="compositionally biased region" description="Basic residues" evidence="14">
    <location>
        <begin position="188"/>
        <end position="199"/>
    </location>
</feature>
<comment type="caution">
    <text evidence="17">The sequence shown here is derived from an EMBL/GenBank/DDBJ whole genome shotgun (WGS) entry which is preliminary data.</text>
</comment>